<evidence type="ECO:0000313" key="4">
    <source>
        <dbReference type="Proteomes" id="UP001254608"/>
    </source>
</evidence>
<dbReference type="RefSeq" id="WP_311364237.1">
    <property type="nucleotide sequence ID" value="NZ_JAVRIC010000006.1"/>
</dbReference>
<feature type="transmembrane region" description="Helical" evidence="2">
    <location>
        <begin position="41"/>
        <end position="69"/>
    </location>
</feature>
<name>A0ABU2WH40_9GAMM</name>
<keyword evidence="2" id="KW-1133">Transmembrane helix</keyword>
<keyword evidence="4" id="KW-1185">Reference proteome</keyword>
<evidence type="ECO:0000256" key="1">
    <source>
        <dbReference type="SAM" id="MobiDB-lite"/>
    </source>
</evidence>
<dbReference type="Proteomes" id="UP001254608">
    <property type="component" value="Unassembled WGS sequence"/>
</dbReference>
<proteinExistence type="predicted"/>
<gene>
    <name evidence="3" type="ORF">RM530_05630</name>
</gene>
<evidence type="ECO:0000313" key="3">
    <source>
        <dbReference type="EMBL" id="MDT0496843.1"/>
    </source>
</evidence>
<evidence type="ECO:0000256" key="2">
    <source>
        <dbReference type="SAM" id="Phobius"/>
    </source>
</evidence>
<comment type="caution">
    <text evidence="3">The sequence shown here is derived from an EMBL/GenBank/DDBJ whole genome shotgun (WGS) entry which is preliminary data.</text>
</comment>
<keyword evidence="2" id="KW-0472">Membrane</keyword>
<feature type="transmembrane region" description="Helical" evidence="2">
    <location>
        <begin position="12"/>
        <end position="29"/>
    </location>
</feature>
<keyword evidence="2" id="KW-0812">Transmembrane</keyword>
<protein>
    <submittedName>
        <fullName evidence="3">Uncharacterized protein</fullName>
    </submittedName>
</protein>
<organism evidence="3 4">
    <name type="scientific">Banduia mediterranea</name>
    <dbReference type="NCBI Taxonomy" id="3075609"/>
    <lineage>
        <taxon>Bacteria</taxon>
        <taxon>Pseudomonadati</taxon>
        <taxon>Pseudomonadota</taxon>
        <taxon>Gammaproteobacteria</taxon>
        <taxon>Nevskiales</taxon>
        <taxon>Algiphilaceae</taxon>
        <taxon>Banduia</taxon>
    </lineage>
</organism>
<reference evidence="3 4" key="1">
    <citation type="submission" date="2023-09" db="EMBL/GenBank/DDBJ databases">
        <authorList>
            <person name="Rey-Velasco X."/>
        </authorList>
    </citation>
    <scope>NUCLEOTIDE SEQUENCE [LARGE SCALE GENOMIC DNA]</scope>
    <source>
        <strain evidence="3 4">W345</strain>
    </source>
</reference>
<accession>A0ABU2WH40</accession>
<dbReference type="EMBL" id="JAVRIC010000006">
    <property type="protein sequence ID" value="MDT0496843.1"/>
    <property type="molecule type" value="Genomic_DNA"/>
</dbReference>
<sequence>MRNPKRESRYRAAWPLWLACAYVLGMVLLGDQADAGAGRLVNLVLLVGLAAMLMFVGGIVAAAFAGAAASGLRQLRGSPAEAAARSITRPQVPQAALRDPRRAGG</sequence>
<feature type="region of interest" description="Disordered" evidence="1">
    <location>
        <begin position="81"/>
        <end position="105"/>
    </location>
</feature>